<feature type="chain" id="PRO_5023935130" description="Hemerythrin-like domain-containing protein" evidence="5">
    <location>
        <begin position="24"/>
        <end position="529"/>
    </location>
</feature>
<keyword evidence="4" id="KW-0472">Membrane</keyword>
<evidence type="ECO:0000256" key="3">
    <source>
        <dbReference type="ARBA" id="ARBA00023004"/>
    </source>
</evidence>
<keyword evidence="4" id="KW-1133">Transmembrane helix</keyword>
<organism evidence="6 7">
    <name type="scientific">Streblomastix strix</name>
    <dbReference type="NCBI Taxonomy" id="222440"/>
    <lineage>
        <taxon>Eukaryota</taxon>
        <taxon>Metamonada</taxon>
        <taxon>Preaxostyla</taxon>
        <taxon>Oxymonadida</taxon>
        <taxon>Streblomastigidae</taxon>
        <taxon>Streblomastix</taxon>
    </lineage>
</organism>
<evidence type="ECO:0008006" key="8">
    <source>
        <dbReference type="Google" id="ProtNLM"/>
    </source>
</evidence>
<sequence length="529" mass="59866">MTIRYRTALLGTCTLCAINLASITNTLLPKNFECTLATNPMWTDLSIFTDNMTYVQVLLSKALQFLQQINVRLLYGTSSGEAKVLTGDSRIDGLTSQRTLKKNSETEKVQYDEYECFEARPGDCDIPHRIYGLTKSYHGFEALFGMFTQDCSELINKDDPIKEINLTILPVQQMGSLLIYDLKGGCSSYRVALLDGQNNLINQLQTVLIVMFVVAIVSALIGFGLLITTRSILFNVAECSSKMKELDPETDANERTGMGPAGWKDSYACDCIRIDKQHERVLLYLAALCGSIDTSMNINEQINTMTNSEDFNDLKETQIALSNYQSIRSQRSQQMNHMNEESVIQMNNGEGNQHRNVDASALINKTQLKDIVKKQLEIANIVIRTTFYAFFDEEHLIHNYKIAHSHKKVHHIQHAALIRKIQSQMLSLQNSTHTKDGPALIPSSHAQQLIRLYASWLMDHVQKNDRELVTLLVSKAPESELERIVNVPLELHVPPSYTQFLDSDNASLQDKTLFNRMIKVMKLKLHSSH</sequence>
<gene>
    <name evidence="6" type="ORF">EZS28_017474</name>
</gene>
<name>A0A5J4VWZ0_9EUKA</name>
<evidence type="ECO:0000256" key="5">
    <source>
        <dbReference type="SAM" id="SignalP"/>
    </source>
</evidence>
<keyword evidence="2" id="KW-0479">Metal-binding</keyword>
<evidence type="ECO:0000256" key="1">
    <source>
        <dbReference type="ARBA" id="ARBA00010587"/>
    </source>
</evidence>
<dbReference type="InterPro" id="IPR035938">
    <property type="entry name" value="Hemerythrin-like_sf"/>
</dbReference>
<dbReference type="Proteomes" id="UP000324800">
    <property type="component" value="Unassembled WGS sequence"/>
</dbReference>
<protein>
    <recommendedName>
        <fullName evidence="8">Hemerythrin-like domain-containing protein</fullName>
    </recommendedName>
</protein>
<accession>A0A5J4VWZ0</accession>
<dbReference type="AlphaFoldDB" id="A0A5J4VWZ0"/>
<comment type="caution">
    <text evidence="6">The sequence shown here is derived from an EMBL/GenBank/DDBJ whole genome shotgun (WGS) entry which is preliminary data.</text>
</comment>
<keyword evidence="5" id="KW-0732">Signal</keyword>
<dbReference type="SUPFAM" id="SSF47188">
    <property type="entry name" value="Hemerythrin-like"/>
    <property type="match status" value="1"/>
</dbReference>
<proteinExistence type="inferred from homology"/>
<dbReference type="GO" id="GO:0046872">
    <property type="term" value="F:metal ion binding"/>
    <property type="evidence" value="ECO:0007669"/>
    <property type="project" value="UniProtKB-KW"/>
</dbReference>
<evidence type="ECO:0000256" key="4">
    <source>
        <dbReference type="SAM" id="Phobius"/>
    </source>
</evidence>
<keyword evidence="4" id="KW-0812">Transmembrane</keyword>
<comment type="similarity">
    <text evidence="1">Belongs to the hemerythrin family.</text>
</comment>
<dbReference type="EMBL" id="SNRW01004561">
    <property type="protein sequence ID" value="KAA6387000.1"/>
    <property type="molecule type" value="Genomic_DNA"/>
</dbReference>
<evidence type="ECO:0000313" key="7">
    <source>
        <dbReference type="Proteomes" id="UP000324800"/>
    </source>
</evidence>
<dbReference type="Gene3D" id="1.20.120.50">
    <property type="entry name" value="Hemerythrin-like"/>
    <property type="match status" value="1"/>
</dbReference>
<feature type="signal peptide" evidence="5">
    <location>
        <begin position="1"/>
        <end position="23"/>
    </location>
</feature>
<reference evidence="6 7" key="1">
    <citation type="submission" date="2019-03" db="EMBL/GenBank/DDBJ databases">
        <title>Single cell metagenomics reveals metabolic interactions within the superorganism composed of flagellate Streblomastix strix and complex community of Bacteroidetes bacteria on its surface.</title>
        <authorList>
            <person name="Treitli S.C."/>
            <person name="Kolisko M."/>
            <person name="Husnik F."/>
            <person name="Keeling P."/>
            <person name="Hampl V."/>
        </authorList>
    </citation>
    <scope>NUCLEOTIDE SEQUENCE [LARGE SCALE GENOMIC DNA]</scope>
    <source>
        <strain evidence="6">ST1C</strain>
    </source>
</reference>
<evidence type="ECO:0000313" key="6">
    <source>
        <dbReference type="EMBL" id="KAA6387000.1"/>
    </source>
</evidence>
<evidence type="ECO:0000256" key="2">
    <source>
        <dbReference type="ARBA" id="ARBA00022723"/>
    </source>
</evidence>
<keyword evidence="3" id="KW-0408">Iron</keyword>
<feature type="transmembrane region" description="Helical" evidence="4">
    <location>
        <begin position="207"/>
        <end position="227"/>
    </location>
</feature>